<comment type="caution">
    <text evidence="9">The sequence shown here is derived from an EMBL/GenBank/DDBJ whole genome shotgun (WGS) entry which is preliminary data.</text>
</comment>
<evidence type="ECO:0000313" key="9">
    <source>
        <dbReference type="EMBL" id="PHN05687.1"/>
    </source>
</evidence>
<dbReference type="GO" id="GO:0003825">
    <property type="term" value="F:alpha,alpha-trehalose-phosphate synthase (UDP-forming) activity"/>
    <property type="evidence" value="ECO:0007669"/>
    <property type="project" value="UniProtKB-UniRule"/>
</dbReference>
<evidence type="ECO:0000256" key="7">
    <source>
        <dbReference type="ARBA" id="ARBA00048039"/>
    </source>
</evidence>
<dbReference type="AlphaFoldDB" id="A0A2D0NB33"/>
<dbReference type="Gene3D" id="3.30.70.1020">
    <property type="entry name" value="Trehalose-6-phosphate phosphatase related protein, domain 2"/>
    <property type="match status" value="1"/>
</dbReference>
<comment type="similarity">
    <text evidence="3">Belongs to the glycosyltransferase 20 family.</text>
</comment>
<dbReference type="Gene3D" id="3.40.50.1000">
    <property type="entry name" value="HAD superfamily/HAD-like"/>
    <property type="match status" value="1"/>
</dbReference>
<name>A0A2D0NB33_FLAN2</name>
<dbReference type="PANTHER" id="PTHR10788">
    <property type="entry name" value="TREHALOSE-6-PHOSPHATE SYNTHASE"/>
    <property type="match status" value="1"/>
</dbReference>
<keyword evidence="10" id="KW-1185">Reference proteome</keyword>
<keyword evidence="5" id="KW-0328">Glycosyltransferase</keyword>
<dbReference type="EC" id="2.4.1.15" evidence="8"/>
<dbReference type="Pfam" id="PF00982">
    <property type="entry name" value="Glyco_transf_20"/>
    <property type="match status" value="1"/>
</dbReference>
<evidence type="ECO:0000256" key="4">
    <source>
        <dbReference type="ARBA" id="ARBA00011881"/>
    </source>
</evidence>
<dbReference type="InterPro" id="IPR006379">
    <property type="entry name" value="HAD-SF_hydro_IIB"/>
</dbReference>
<evidence type="ECO:0000256" key="3">
    <source>
        <dbReference type="ARBA" id="ARBA00008799"/>
    </source>
</evidence>
<protein>
    <recommendedName>
        <fullName evidence="8">Alpha,alpha-trehalose-phosphate synthase</fullName>
        <ecNumber evidence="8">2.4.1.15</ecNumber>
    </recommendedName>
</protein>
<accession>A0A2D0NB33</accession>
<dbReference type="SUPFAM" id="SSF53756">
    <property type="entry name" value="UDP-Glycosyltransferase/glycogen phosphorylase"/>
    <property type="match status" value="1"/>
</dbReference>
<proteinExistence type="inferred from homology"/>
<dbReference type="GO" id="GO:0005829">
    <property type="term" value="C:cytosol"/>
    <property type="evidence" value="ECO:0007669"/>
    <property type="project" value="TreeGrafter"/>
</dbReference>
<dbReference type="Gene3D" id="3.40.50.2000">
    <property type="entry name" value="Glycogen Phosphorylase B"/>
    <property type="match status" value="2"/>
</dbReference>
<dbReference type="EMBL" id="PDUD01000020">
    <property type="protein sequence ID" value="PHN05687.1"/>
    <property type="molecule type" value="Genomic_DNA"/>
</dbReference>
<comment type="pathway">
    <text evidence="1">Glycan biosynthesis; trehalose biosynthesis.</text>
</comment>
<evidence type="ECO:0000256" key="2">
    <source>
        <dbReference type="ARBA" id="ARBA00006330"/>
    </source>
</evidence>
<reference evidence="9 10" key="1">
    <citation type="submission" date="2017-10" db="EMBL/GenBank/DDBJ databases">
        <title>The draft genome sequence of Lewinella nigricans NBRC 102662.</title>
        <authorList>
            <person name="Wang K."/>
        </authorList>
    </citation>
    <scope>NUCLEOTIDE SEQUENCE [LARGE SCALE GENOMIC DNA]</scope>
    <source>
        <strain evidence="9 10">NBRC 102662</strain>
    </source>
</reference>
<dbReference type="NCBIfam" id="TIGR01484">
    <property type="entry name" value="HAD-SF-IIB"/>
    <property type="match status" value="1"/>
</dbReference>
<keyword evidence="6" id="KW-0808">Transferase</keyword>
<dbReference type="RefSeq" id="WP_099150778.1">
    <property type="nucleotide sequence ID" value="NZ_PDUD01000020.1"/>
</dbReference>
<sequence>MPRLVIISNRLPITINRKDGELHYHPSAGGLATGLNSLDQSLERIWIGWPGQEVNDPEEQEVIRQDLLEEGLVPVFLTQQEISLYYEGFSNKTIWPHFHYFTQYTTYNDEYWEAYQQANRKFADATIPLIRPDDLVWVHDYQLMLLPAMIRQAFPKVSIGFFLHIPFPSYEVFRVLPWRKEILEGVLGADQIGFHTFNYMRHFLSASYRIAGFEHNFGKLTVGNRLINVDVFPMGIDYDKYAFPEINLNGDDSSFSIKQLAKGKKLIISIDRLDYTKGIPNRLLTFEKFLKKYPEYHRKVSLMMLVVPSRANVDQYQELKEQVDKLVGNINGQFGTFDWTPVQYFYRSLNFSELITLYQEGDIALITPLRDGMNLVAKEYVASKEKSKDGVLILSEMAGASNELMDALIVNPQDANGIVDAIHQALVMTEHERRWRLTNMQEKLKKYNVRHWAATFFKEQKKLMEKQQDQQTHQISAEEREQLISKYRTANKRLLMLDYDGTLMGFHNDPQAVQPDGELLDLLQQLAEKEENQVVVNSGRDRHTLQEWLGHLPIQFAAEHGVWVKKDKDWEINSSLNNKWKKEIRPVLENLVERTPGSFIEEKDYSVAWHYRSIDRDLGEKRVREFRDVLLYLTHNLDLQVLEGNKVVEIKNAGVNKGKATDLWLNGTDWEFILAIGDDHTDEDIFKVLPDSAFTIKVGLDRSIANYSLPGVSEVRSLLKEILAQ</sequence>
<evidence type="ECO:0000313" key="10">
    <source>
        <dbReference type="Proteomes" id="UP000223913"/>
    </source>
</evidence>
<evidence type="ECO:0000256" key="6">
    <source>
        <dbReference type="ARBA" id="ARBA00022679"/>
    </source>
</evidence>
<comment type="catalytic activity">
    <reaction evidence="7">
        <text>D-glucose 6-phosphate + UDP-alpha-D-glucose = alpha,alpha-trehalose 6-phosphate + UDP + H(+)</text>
        <dbReference type="Rhea" id="RHEA:18889"/>
        <dbReference type="ChEBI" id="CHEBI:15378"/>
        <dbReference type="ChEBI" id="CHEBI:58223"/>
        <dbReference type="ChEBI" id="CHEBI:58429"/>
        <dbReference type="ChEBI" id="CHEBI:58885"/>
        <dbReference type="ChEBI" id="CHEBI:61548"/>
        <dbReference type="EC" id="2.4.1.15"/>
    </reaction>
</comment>
<dbReference type="InterPro" id="IPR023214">
    <property type="entry name" value="HAD_sf"/>
</dbReference>
<dbReference type="Pfam" id="PF02358">
    <property type="entry name" value="Trehalose_PPase"/>
    <property type="match status" value="1"/>
</dbReference>
<dbReference type="InterPro" id="IPR012766">
    <property type="entry name" value="Trehalose_OtsA"/>
</dbReference>
<dbReference type="InterPro" id="IPR003337">
    <property type="entry name" value="Trehalose_PPase"/>
</dbReference>
<dbReference type="NCBIfam" id="NF011071">
    <property type="entry name" value="PRK14501.1"/>
    <property type="match status" value="1"/>
</dbReference>
<comment type="subunit">
    <text evidence="4">Homotetramer.</text>
</comment>
<evidence type="ECO:0000256" key="8">
    <source>
        <dbReference type="NCBIfam" id="TIGR02400"/>
    </source>
</evidence>
<dbReference type="Proteomes" id="UP000223913">
    <property type="component" value="Unassembled WGS sequence"/>
</dbReference>
<dbReference type="NCBIfam" id="TIGR00685">
    <property type="entry name" value="T6PP"/>
    <property type="match status" value="1"/>
</dbReference>
<comment type="similarity">
    <text evidence="2">In the C-terminal section; belongs to the trehalose phosphatase family.</text>
</comment>
<dbReference type="GO" id="GO:0004805">
    <property type="term" value="F:trehalose-phosphatase activity"/>
    <property type="evidence" value="ECO:0007669"/>
    <property type="project" value="TreeGrafter"/>
</dbReference>
<dbReference type="CDD" id="cd01627">
    <property type="entry name" value="HAD_TPP"/>
    <property type="match status" value="1"/>
</dbReference>
<dbReference type="SUPFAM" id="SSF56784">
    <property type="entry name" value="HAD-like"/>
    <property type="match status" value="1"/>
</dbReference>
<dbReference type="CDD" id="cd03788">
    <property type="entry name" value="GT20_TPS"/>
    <property type="match status" value="1"/>
</dbReference>
<dbReference type="GO" id="GO:0005992">
    <property type="term" value="P:trehalose biosynthetic process"/>
    <property type="evidence" value="ECO:0007669"/>
    <property type="project" value="UniProtKB-UniRule"/>
</dbReference>
<dbReference type="InterPro" id="IPR001830">
    <property type="entry name" value="Glyco_trans_20"/>
</dbReference>
<dbReference type="OrthoDB" id="9761633at2"/>
<dbReference type="NCBIfam" id="TIGR02400">
    <property type="entry name" value="trehalose_OtsA"/>
    <property type="match status" value="1"/>
</dbReference>
<evidence type="ECO:0000256" key="5">
    <source>
        <dbReference type="ARBA" id="ARBA00022676"/>
    </source>
</evidence>
<dbReference type="PANTHER" id="PTHR10788:SF106">
    <property type="entry name" value="BCDNA.GH08860"/>
    <property type="match status" value="1"/>
</dbReference>
<dbReference type="InterPro" id="IPR036412">
    <property type="entry name" value="HAD-like_sf"/>
</dbReference>
<organism evidence="9 10">
    <name type="scientific">Flavilitoribacter nigricans (strain ATCC 23147 / DSM 23189 / NBRC 102662 / NCIMB 1420 / SS-2)</name>
    <name type="common">Lewinella nigricans</name>
    <dbReference type="NCBI Taxonomy" id="1122177"/>
    <lineage>
        <taxon>Bacteria</taxon>
        <taxon>Pseudomonadati</taxon>
        <taxon>Bacteroidota</taxon>
        <taxon>Saprospiria</taxon>
        <taxon>Saprospirales</taxon>
        <taxon>Lewinellaceae</taxon>
        <taxon>Flavilitoribacter</taxon>
    </lineage>
</organism>
<dbReference type="UniPathway" id="UPA00299"/>
<evidence type="ECO:0000256" key="1">
    <source>
        <dbReference type="ARBA" id="ARBA00005199"/>
    </source>
</evidence>
<gene>
    <name evidence="9" type="ORF">CRP01_14510</name>
</gene>